<feature type="compositionally biased region" description="Polar residues" evidence="1">
    <location>
        <begin position="62"/>
        <end position="82"/>
    </location>
</feature>
<evidence type="ECO:0000313" key="3">
    <source>
        <dbReference type="EMBL" id="RKP13566.1"/>
    </source>
</evidence>
<reference evidence="4" key="1">
    <citation type="journal article" date="2018" name="Nat. Microbiol.">
        <title>Leveraging single-cell genomics to expand the fungal tree of life.</title>
        <authorList>
            <person name="Ahrendt S.R."/>
            <person name="Quandt C.A."/>
            <person name="Ciobanu D."/>
            <person name="Clum A."/>
            <person name="Salamov A."/>
            <person name="Andreopoulos B."/>
            <person name="Cheng J.F."/>
            <person name="Woyke T."/>
            <person name="Pelin A."/>
            <person name="Henrissat B."/>
            <person name="Reynolds N.K."/>
            <person name="Benny G.L."/>
            <person name="Smith M.E."/>
            <person name="James T.Y."/>
            <person name="Grigoriev I.V."/>
        </authorList>
    </citation>
    <scope>NUCLEOTIDE SEQUENCE [LARGE SCALE GENOMIC DNA]</scope>
</reference>
<dbReference type="OrthoDB" id="10490169at2759"/>
<gene>
    <name evidence="3" type="ORF">BJ684DRAFT_19953</name>
</gene>
<name>A0A4P9Y3Q1_9FUNG</name>
<sequence>MLPTTLFFSSLPFLLLLSVNALPIQDGQGTGNNNLSPDASSDNFSGTSPGVSDSGLKGGQITEETGNVNRTPASTSTDSGKNTAGAPDMDNLVDREPSTQKASVTLPNKGDYVSLFTEDKSGRYYICQSDHLDTGSNTAYISKFGEPLKRCIHTYDTSNVTNAINDYREAPIFRSGATADVLGIHPKHFMMFMPYNTRIDDAKYMYTWDLQPSTNATSTLPKSAFNGTVQAIEMSRYHAMGDQMMVNLYLPPLDTIPRNEAERVFNATNRPGQWFLETFGTTLPQTRG</sequence>
<organism evidence="3 4">
    <name type="scientific">Piptocephalis cylindrospora</name>
    <dbReference type="NCBI Taxonomy" id="1907219"/>
    <lineage>
        <taxon>Eukaryota</taxon>
        <taxon>Fungi</taxon>
        <taxon>Fungi incertae sedis</taxon>
        <taxon>Zoopagomycota</taxon>
        <taxon>Zoopagomycotina</taxon>
        <taxon>Zoopagomycetes</taxon>
        <taxon>Zoopagales</taxon>
        <taxon>Piptocephalidaceae</taxon>
        <taxon>Piptocephalis</taxon>
    </lineage>
</organism>
<keyword evidence="4" id="KW-1185">Reference proteome</keyword>
<evidence type="ECO:0000313" key="4">
    <source>
        <dbReference type="Proteomes" id="UP000267251"/>
    </source>
</evidence>
<dbReference type="Proteomes" id="UP000267251">
    <property type="component" value="Unassembled WGS sequence"/>
</dbReference>
<evidence type="ECO:0000256" key="1">
    <source>
        <dbReference type="SAM" id="MobiDB-lite"/>
    </source>
</evidence>
<dbReference type="AlphaFoldDB" id="A0A4P9Y3Q1"/>
<feature type="region of interest" description="Disordered" evidence="1">
    <location>
        <begin position="29"/>
        <end position="105"/>
    </location>
</feature>
<protein>
    <submittedName>
        <fullName evidence="3">Uncharacterized protein</fullName>
    </submittedName>
</protein>
<keyword evidence="2" id="KW-0732">Signal</keyword>
<feature type="compositionally biased region" description="Polar residues" evidence="1">
    <location>
        <begin position="31"/>
        <end position="51"/>
    </location>
</feature>
<evidence type="ECO:0000256" key="2">
    <source>
        <dbReference type="SAM" id="SignalP"/>
    </source>
</evidence>
<proteinExistence type="predicted"/>
<accession>A0A4P9Y3Q1</accession>
<feature type="signal peptide" evidence="2">
    <location>
        <begin position="1"/>
        <end position="21"/>
    </location>
</feature>
<dbReference type="EMBL" id="KZ987990">
    <property type="protein sequence ID" value="RKP13566.1"/>
    <property type="molecule type" value="Genomic_DNA"/>
</dbReference>
<feature type="chain" id="PRO_5020576391" evidence="2">
    <location>
        <begin position="22"/>
        <end position="288"/>
    </location>
</feature>